<dbReference type="PANTHER" id="PTHR41814">
    <property type="entry name" value="EXPRESSED PROTEIN"/>
    <property type="match status" value="1"/>
</dbReference>
<proteinExistence type="predicted"/>
<dbReference type="PANTHER" id="PTHR41814:SF1">
    <property type="entry name" value="CELLULASE"/>
    <property type="match status" value="1"/>
</dbReference>
<dbReference type="AlphaFoldDB" id="A0A0D7B8F0"/>
<dbReference type="SUPFAM" id="SSF48208">
    <property type="entry name" value="Six-hairpin glycosidases"/>
    <property type="match status" value="1"/>
</dbReference>
<dbReference type="OrthoDB" id="4138492at2759"/>
<dbReference type="Gene3D" id="1.50.10.10">
    <property type="match status" value="1"/>
</dbReference>
<evidence type="ECO:0000256" key="2">
    <source>
        <dbReference type="SAM" id="SignalP"/>
    </source>
</evidence>
<dbReference type="EMBL" id="KN880543">
    <property type="protein sequence ID" value="KIY66828.1"/>
    <property type="molecule type" value="Genomic_DNA"/>
</dbReference>
<dbReference type="GO" id="GO:0005975">
    <property type="term" value="P:carbohydrate metabolic process"/>
    <property type="evidence" value="ECO:0007669"/>
    <property type="project" value="InterPro"/>
</dbReference>
<protein>
    <submittedName>
        <fullName evidence="3">Family 88 glycosyl hydrolase</fullName>
    </submittedName>
</protein>
<dbReference type="Proteomes" id="UP000054007">
    <property type="component" value="Unassembled WGS sequence"/>
</dbReference>
<dbReference type="Pfam" id="PF07470">
    <property type="entry name" value="Glyco_hydro_88"/>
    <property type="match status" value="1"/>
</dbReference>
<dbReference type="STRING" id="1314674.A0A0D7B8F0"/>
<reference evidence="3 4" key="1">
    <citation type="journal article" date="2015" name="Fungal Genet. Biol.">
        <title>Evolution of novel wood decay mechanisms in Agaricales revealed by the genome sequences of Fistulina hepatica and Cylindrobasidium torrendii.</title>
        <authorList>
            <person name="Floudas D."/>
            <person name="Held B.W."/>
            <person name="Riley R."/>
            <person name="Nagy L.G."/>
            <person name="Koehler G."/>
            <person name="Ransdell A.S."/>
            <person name="Younus H."/>
            <person name="Chow J."/>
            <person name="Chiniquy J."/>
            <person name="Lipzen A."/>
            <person name="Tritt A."/>
            <person name="Sun H."/>
            <person name="Haridas S."/>
            <person name="LaButti K."/>
            <person name="Ohm R.A."/>
            <person name="Kues U."/>
            <person name="Blanchette R.A."/>
            <person name="Grigoriev I.V."/>
            <person name="Minto R.E."/>
            <person name="Hibbett D.S."/>
        </authorList>
    </citation>
    <scope>NUCLEOTIDE SEQUENCE [LARGE SCALE GENOMIC DNA]</scope>
    <source>
        <strain evidence="3 4">FP15055 ss-10</strain>
    </source>
</reference>
<keyword evidence="2" id="KW-0732">Signal</keyword>
<organism evidence="3 4">
    <name type="scientific">Cylindrobasidium torrendii FP15055 ss-10</name>
    <dbReference type="NCBI Taxonomy" id="1314674"/>
    <lineage>
        <taxon>Eukaryota</taxon>
        <taxon>Fungi</taxon>
        <taxon>Dikarya</taxon>
        <taxon>Basidiomycota</taxon>
        <taxon>Agaricomycotina</taxon>
        <taxon>Agaricomycetes</taxon>
        <taxon>Agaricomycetidae</taxon>
        <taxon>Agaricales</taxon>
        <taxon>Marasmiineae</taxon>
        <taxon>Physalacriaceae</taxon>
        <taxon>Cylindrobasidium</taxon>
    </lineage>
</organism>
<feature type="signal peptide" evidence="2">
    <location>
        <begin position="1"/>
        <end position="19"/>
    </location>
</feature>
<evidence type="ECO:0000313" key="4">
    <source>
        <dbReference type="Proteomes" id="UP000054007"/>
    </source>
</evidence>
<keyword evidence="1 3" id="KW-0378">Hydrolase</keyword>
<evidence type="ECO:0000313" key="3">
    <source>
        <dbReference type="EMBL" id="KIY66828.1"/>
    </source>
</evidence>
<dbReference type="GO" id="GO:0016787">
    <property type="term" value="F:hydrolase activity"/>
    <property type="evidence" value="ECO:0007669"/>
    <property type="project" value="UniProtKB-KW"/>
</dbReference>
<name>A0A0D7B8F0_9AGAR</name>
<dbReference type="InterPro" id="IPR010905">
    <property type="entry name" value="Glyco_hydro_88"/>
</dbReference>
<feature type="chain" id="PRO_5002316752" evidence="2">
    <location>
        <begin position="20"/>
        <end position="400"/>
    </location>
</feature>
<dbReference type="InterPro" id="IPR008928">
    <property type="entry name" value="6-hairpin_glycosidase_sf"/>
</dbReference>
<evidence type="ECO:0000256" key="1">
    <source>
        <dbReference type="ARBA" id="ARBA00022801"/>
    </source>
</evidence>
<sequence length="400" mass="43294">MAFRSLLLTFSGLTSIVHARSSAFALDPGFDIEAVAKLAESLPSHSWEFGTACEMLMELYTPEFSVFGDAPFPAPFLDPSSNPSLTYAQKVILLDYPGAKNGLSEGDGAVGDPASMGISAYLLGKTNASYAEGARKEIQFQLDAPRWPNGAISHRQDVAELWADFGYMSPPFMAYYAAETFNTTMLDDAVRQGMYYREVLQGNDTSAPWYGVWHHIIGPQSTDLGLWTTGNGWFAAGMTRVLATVKKAPASLLLGHEWKQEAVGNLTQVIKEIVDGVVNSELVDGLVRNYIDSITEPNGFPEISGSAMIANVIYRMAVLAPETFGGEYVAWADAMRETLGGADSDGNPHVTANGTVTPAVNPLDWFDTKPYTAGSPEGQNFVVLMYAAWRDCVYAGLCSI</sequence>
<keyword evidence="4" id="KW-1185">Reference proteome</keyword>
<accession>A0A0D7B8F0</accession>
<dbReference type="InterPro" id="IPR012341">
    <property type="entry name" value="6hp_glycosidase-like_sf"/>
</dbReference>
<gene>
    <name evidence="3" type="ORF">CYLTODRAFT_423094</name>
</gene>